<dbReference type="InterPro" id="IPR011707">
    <property type="entry name" value="Cu-oxidase-like_N"/>
</dbReference>
<dbReference type="PROSITE" id="PS00080">
    <property type="entry name" value="MULTICOPPER_OXIDASE2"/>
    <property type="match status" value="1"/>
</dbReference>
<evidence type="ECO:0000259" key="3">
    <source>
        <dbReference type="Pfam" id="PF00394"/>
    </source>
</evidence>
<evidence type="ECO:0000256" key="1">
    <source>
        <dbReference type="ARBA" id="ARBA00022723"/>
    </source>
</evidence>
<dbReference type="PANTHER" id="PTHR11709">
    <property type="entry name" value="MULTI-COPPER OXIDASE"/>
    <property type="match status" value="1"/>
</dbReference>
<dbReference type="InterPro" id="IPR006311">
    <property type="entry name" value="TAT_signal"/>
</dbReference>
<dbReference type="Pfam" id="PF07732">
    <property type="entry name" value="Cu-oxidase_3"/>
    <property type="match status" value="1"/>
</dbReference>
<dbReference type="InterPro" id="IPR002355">
    <property type="entry name" value="Cu_oxidase_Cu_BS"/>
</dbReference>
<dbReference type="Pfam" id="PF07731">
    <property type="entry name" value="Cu-oxidase_2"/>
    <property type="match status" value="1"/>
</dbReference>
<organism evidence="6 7">
    <name type="scientific">Paenarthrobacter aromaticivorans</name>
    <dbReference type="NCBI Taxonomy" id="2849150"/>
    <lineage>
        <taxon>Bacteria</taxon>
        <taxon>Bacillati</taxon>
        <taxon>Actinomycetota</taxon>
        <taxon>Actinomycetes</taxon>
        <taxon>Micrococcales</taxon>
        <taxon>Micrococcaceae</taxon>
        <taxon>Paenarthrobacter</taxon>
    </lineage>
</organism>
<proteinExistence type="predicted"/>
<keyword evidence="7" id="KW-1185">Reference proteome</keyword>
<comment type="caution">
    <text evidence="6">The sequence shown here is derived from an EMBL/GenBank/DDBJ whole genome shotgun (WGS) entry which is preliminary data.</text>
</comment>
<evidence type="ECO:0000256" key="2">
    <source>
        <dbReference type="ARBA" id="ARBA00023002"/>
    </source>
</evidence>
<evidence type="ECO:0000259" key="4">
    <source>
        <dbReference type="Pfam" id="PF07731"/>
    </source>
</evidence>
<evidence type="ECO:0000313" key="7">
    <source>
        <dbReference type="Proteomes" id="UP000824166"/>
    </source>
</evidence>
<gene>
    <name evidence="6" type="ORF">KSW38_05840</name>
</gene>
<keyword evidence="2" id="KW-0560">Oxidoreductase</keyword>
<dbReference type="InterPro" id="IPR045087">
    <property type="entry name" value="Cu-oxidase_fam"/>
</dbReference>
<dbReference type="RefSeq" id="WP_216923642.1">
    <property type="nucleotide sequence ID" value="NZ_JAHOPC010000002.1"/>
</dbReference>
<dbReference type="CDD" id="cd13900">
    <property type="entry name" value="CuRO_3_Tth-MCO_like"/>
    <property type="match status" value="1"/>
</dbReference>
<evidence type="ECO:0000313" key="6">
    <source>
        <dbReference type="EMBL" id="MBU8865810.1"/>
    </source>
</evidence>
<dbReference type="InterPro" id="IPR011706">
    <property type="entry name" value="Cu-oxidase_C"/>
</dbReference>
<feature type="domain" description="Plastocyanin-like" evidence="5">
    <location>
        <begin position="70"/>
        <end position="180"/>
    </location>
</feature>
<dbReference type="PANTHER" id="PTHR11709:SF2">
    <property type="entry name" value="MULTICOPPER OXIDASE LPR1"/>
    <property type="match status" value="1"/>
</dbReference>
<sequence length="483" mass="51841">MRPLSRRSALLLGGLGLAGTVTGGTGLALTLASQRSVPTAGADLQYPSVLRSSDGSLNVQLEAGGTTLLLAGRQASALAYNKEIPGPTLRIRPGDVLKIRLINNLSEPTNLHMHGLHVSPQGNGDNPFIRVDPGTAFDYEYRLPRDHPPGVYWYHPHHHGGVADQVFAGLYGAIIVEDPEATNAGLERILLVSDTTLDPLGDIHPASPMERMLGREGELLLVNGQLNPQLTAPPGDTERWRVINACASRYLRLRLDGQYVRLIGTDSGRLPLPVDTDELFLAPGNRADILVETVTGESVLLAAPYDRGSVRGMAGPGGAAGVPPAAATPVALLRVSGARKTSGTAVPAASEALDLRLSGVAAHRQLTFGTQMGMGMMGFTLNGKRFEPTRTDITASADTVEEWTLLNDSPMEHPFHLHIWPMQVTEVNDRMVKGVRLQDVVNVPANGRVKVRVSFADFTGRSVYHCHILDHEDLGMMGVIEVR</sequence>
<dbReference type="InterPro" id="IPR001117">
    <property type="entry name" value="Cu-oxidase_2nd"/>
</dbReference>
<dbReference type="EMBL" id="JAHOPC010000002">
    <property type="protein sequence ID" value="MBU8865810.1"/>
    <property type="molecule type" value="Genomic_DNA"/>
</dbReference>
<dbReference type="CDD" id="cd13853">
    <property type="entry name" value="CuRO_1_Tth-MCO_like"/>
    <property type="match status" value="1"/>
</dbReference>
<protein>
    <submittedName>
        <fullName evidence="6">Multicopper oxidase family protein</fullName>
    </submittedName>
</protein>
<dbReference type="Proteomes" id="UP000824166">
    <property type="component" value="Unassembled WGS sequence"/>
</dbReference>
<feature type="domain" description="Plastocyanin-like" evidence="3">
    <location>
        <begin position="221"/>
        <end position="293"/>
    </location>
</feature>
<dbReference type="Pfam" id="PF00394">
    <property type="entry name" value="Cu-oxidase"/>
    <property type="match status" value="1"/>
</dbReference>
<name>A0ABS6I343_9MICC</name>
<dbReference type="CDD" id="cd13881">
    <property type="entry name" value="CuRO_2_McoC_like"/>
    <property type="match status" value="1"/>
</dbReference>
<evidence type="ECO:0000259" key="5">
    <source>
        <dbReference type="Pfam" id="PF07732"/>
    </source>
</evidence>
<dbReference type="PROSITE" id="PS51318">
    <property type="entry name" value="TAT"/>
    <property type="match status" value="1"/>
</dbReference>
<accession>A0ABS6I343</accession>
<feature type="domain" description="Plastocyanin-like" evidence="4">
    <location>
        <begin position="376"/>
        <end position="482"/>
    </location>
</feature>
<keyword evidence="1" id="KW-0479">Metal-binding</keyword>
<reference evidence="6 7" key="1">
    <citation type="submission" date="2021-06" db="EMBL/GenBank/DDBJ databases">
        <authorList>
            <person name="Jeong J.W."/>
        </authorList>
    </citation>
    <scope>NUCLEOTIDE SEQUENCE [LARGE SCALE GENOMIC DNA]</scope>
    <source>
        <strain evidence="6 7">MMS21-TAE1-1</strain>
    </source>
</reference>